<evidence type="ECO:0000313" key="3">
    <source>
        <dbReference type="Proteomes" id="UP001161325"/>
    </source>
</evidence>
<sequence>MPHRPSRFVGVAIFATALAAACQDTKPPTLPARSAIPDSADQVMFGLRHFVWSGGLRRAQLVSDTAFFYDQMNRIELRNVRTIFYTVNGDSNGVMTAQRGSFDVRNQRLEGRGDVKISTVDGRRLSSPQLVYERLSNQVTSDTSFTFTDGKKTMSGIGLRTDPQLRNLQVLRGASGSAPVGTPPARAGRAGRSR</sequence>
<keyword evidence="3" id="KW-1185">Reference proteome</keyword>
<protein>
    <recommendedName>
        <fullName evidence="4">LPS export ABC transporter periplasmic protein LptC</fullName>
    </recommendedName>
</protein>
<dbReference type="PROSITE" id="PS51257">
    <property type="entry name" value="PROKAR_LIPOPROTEIN"/>
    <property type="match status" value="1"/>
</dbReference>
<dbReference type="RefSeq" id="WP_284351668.1">
    <property type="nucleotide sequence ID" value="NZ_BRXS01000006.1"/>
</dbReference>
<evidence type="ECO:0000256" key="1">
    <source>
        <dbReference type="SAM" id="MobiDB-lite"/>
    </source>
</evidence>
<dbReference type="InterPro" id="IPR026265">
    <property type="entry name" value="LptC"/>
</dbReference>
<dbReference type="InterPro" id="IPR010664">
    <property type="entry name" value="LipoPS_assembly_LptC-rel"/>
</dbReference>
<dbReference type="NCBIfam" id="TIGR04409">
    <property type="entry name" value="LptC_YrbK"/>
    <property type="match status" value="1"/>
</dbReference>
<evidence type="ECO:0000313" key="2">
    <source>
        <dbReference type="EMBL" id="GLC27222.1"/>
    </source>
</evidence>
<name>A0AA37V3X0_9BACT</name>
<reference evidence="2" key="1">
    <citation type="submission" date="2022-08" db="EMBL/GenBank/DDBJ databases">
        <title>Draft genome sequencing of Roseisolibacter agri AW1220.</title>
        <authorList>
            <person name="Tobiishi Y."/>
            <person name="Tonouchi A."/>
        </authorList>
    </citation>
    <scope>NUCLEOTIDE SEQUENCE</scope>
    <source>
        <strain evidence="2">AW1220</strain>
    </source>
</reference>
<dbReference type="GO" id="GO:0015221">
    <property type="term" value="F:lipopolysaccharide transmembrane transporter activity"/>
    <property type="evidence" value="ECO:0007669"/>
    <property type="project" value="InterPro"/>
</dbReference>
<proteinExistence type="predicted"/>
<dbReference type="GO" id="GO:0005886">
    <property type="term" value="C:plasma membrane"/>
    <property type="evidence" value="ECO:0007669"/>
    <property type="project" value="InterPro"/>
</dbReference>
<dbReference type="EMBL" id="BRXS01000006">
    <property type="protein sequence ID" value="GLC27222.1"/>
    <property type="molecule type" value="Genomic_DNA"/>
</dbReference>
<comment type="caution">
    <text evidence="2">The sequence shown here is derived from an EMBL/GenBank/DDBJ whole genome shotgun (WGS) entry which is preliminary data.</text>
</comment>
<dbReference type="Gene3D" id="2.60.450.10">
    <property type="entry name" value="Lipopolysaccharide (LPS) transport protein A like domain"/>
    <property type="match status" value="1"/>
</dbReference>
<dbReference type="Proteomes" id="UP001161325">
    <property type="component" value="Unassembled WGS sequence"/>
</dbReference>
<evidence type="ECO:0008006" key="4">
    <source>
        <dbReference type="Google" id="ProtNLM"/>
    </source>
</evidence>
<dbReference type="AlphaFoldDB" id="A0AA37V3X0"/>
<accession>A0AA37V3X0</accession>
<dbReference type="Pfam" id="PF06835">
    <property type="entry name" value="LptC"/>
    <property type="match status" value="1"/>
</dbReference>
<feature type="compositionally biased region" description="Low complexity" evidence="1">
    <location>
        <begin position="178"/>
        <end position="188"/>
    </location>
</feature>
<feature type="region of interest" description="Disordered" evidence="1">
    <location>
        <begin position="172"/>
        <end position="194"/>
    </location>
</feature>
<organism evidence="2 3">
    <name type="scientific">Roseisolibacter agri</name>
    <dbReference type="NCBI Taxonomy" id="2014610"/>
    <lineage>
        <taxon>Bacteria</taxon>
        <taxon>Pseudomonadati</taxon>
        <taxon>Gemmatimonadota</taxon>
        <taxon>Gemmatimonadia</taxon>
        <taxon>Gemmatimonadales</taxon>
        <taxon>Gemmatimonadaceae</taxon>
        <taxon>Roseisolibacter</taxon>
    </lineage>
</organism>
<gene>
    <name evidence="2" type="ORF">rosag_37350</name>
</gene>